<sequence length="80" mass="8978">MEINYEVKKILSPEIVGLSSIEYGEQLWAVSNLTKKKIGKGCAICSSELGKKAYRPTTNKSNRMDRICIPCIEKLKGDKE</sequence>
<reference evidence="1" key="1">
    <citation type="journal article" date="2015" name="Nature">
        <title>Complex archaea that bridge the gap between prokaryotes and eukaryotes.</title>
        <authorList>
            <person name="Spang A."/>
            <person name="Saw J.H."/>
            <person name="Jorgensen S.L."/>
            <person name="Zaremba-Niedzwiedzka K."/>
            <person name="Martijn J."/>
            <person name="Lind A.E."/>
            <person name="van Eijk R."/>
            <person name="Schleper C."/>
            <person name="Guy L."/>
            <person name="Ettema T.J."/>
        </authorList>
    </citation>
    <scope>NUCLEOTIDE SEQUENCE</scope>
</reference>
<proteinExistence type="predicted"/>
<protein>
    <submittedName>
        <fullName evidence="1">Uncharacterized protein</fullName>
    </submittedName>
</protein>
<organism evidence="1">
    <name type="scientific">marine sediment metagenome</name>
    <dbReference type="NCBI Taxonomy" id="412755"/>
    <lineage>
        <taxon>unclassified sequences</taxon>
        <taxon>metagenomes</taxon>
        <taxon>ecological metagenomes</taxon>
    </lineage>
</organism>
<dbReference type="EMBL" id="LAZR01016071">
    <property type="protein sequence ID" value="KKM06115.1"/>
    <property type="molecule type" value="Genomic_DNA"/>
</dbReference>
<accession>A0A0F9H4Z0</accession>
<dbReference type="AlphaFoldDB" id="A0A0F9H4Z0"/>
<comment type="caution">
    <text evidence="1">The sequence shown here is derived from an EMBL/GenBank/DDBJ whole genome shotgun (WGS) entry which is preliminary data.</text>
</comment>
<gene>
    <name evidence="1" type="ORF">LCGC14_1747350</name>
</gene>
<name>A0A0F9H4Z0_9ZZZZ</name>
<evidence type="ECO:0000313" key="1">
    <source>
        <dbReference type="EMBL" id="KKM06115.1"/>
    </source>
</evidence>